<dbReference type="KEGG" id="fwa:DCMF_20265"/>
<sequence length="103" mass="11683">MAKCKITVLKTMLNQDLAKEYCQGVVGPCHVFHEGQEFVVGLEKPQEFCDWAWHDLLPYVTAFLAGGNFSGDIFDGWMKDDHKMIACCTDGIRPVVFEIERLV</sequence>
<protein>
    <recommendedName>
        <fullName evidence="3">TIGR04076 family protein</fullName>
    </recommendedName>
</protein>
<dbReference type="OrthoDB" id="5432414at2"/>
<evidence type="ECO:0000313" key="2">
    <source>
        <dbReference type="Proteomes" id="UP000323521"/>
    </source>
</evidence>
<organism evidence="1 2">
    <name type="scientific">Formimonas warabiya</name>
    <dbReference type="NCBI Taxonomy" id="1761012"/>
    <lineage>
        <taxon>Bacteria</taxon>
        <taxon>Bacillati</taxon>
        <taxon>Bacillota</taxon>
        <taxon>Clostridia</taxon>
        <taxon>Eubacteriales</taxon>
        <taxon>Peptococcaceae</taxon>
        <taxon>Candidatus Formimonas</taxon>
    </lineage>
</organism>
<dbReference type="EMBL" id="CP017634">
    <property type="protein sequence ID" value="ATW26789.1"/>
    <property type="molecule type" value="Genomic_DNA"/>
</dbReference>
<dbReference type="InterPro" id="IPR023811">
    <property type="entry name" value="CHP04076"/>
</dbReference>
<dbReference type="Proteomes" id="UP000323521">
    <property type="component" value="Chromosome"/>
</dbReference>
<reference evidence="1 2" key="1">
    <citation type="submission" date="2016-10" db="EMBL/GenBank/DDBJ databases">
        <title>Complete Genome Sequence of Peptococcaceae strain DCMF.</title>
        <authorList>
            <person name="Edwards R.J."/>
            <person name="Holland S.I."/>
            <person name="Deshpande N.P."/>
            <person name="Wong Y.K."/>
            <person name="Ertan H."/>
            <person name="Manefield M."/>
            <person name="Russell T.L."/>
            <person name="Lee M.J."/>
        </authorList>
    </citation>
    <scope>NUCLEOTIDE SEQUENCE [LARGE SCALE GENOMIC DNA]</scope>
    <source>
        <strain evidence="1 2">DCMF</strain>
    </source>
</reference>
<evidence type="ECO:0008006" key="3">
    <source>
        <dbReference type="Google" id="ProtNLM"/>
    </source>
</evidence>
<accession>A0A3G1KWP7</accession>
<dbReference type="NCBIfam" id="TIGR04076">
    <property type="entry name" value="TIGR04076 family protein"/>
    <property type="match status" value="1"/>
</dbReference>
<evidence type="ECO:0000313" key="1">
    <source>
        <dbReference type="EMBL" id="ATW26789.1"/>
    </source>
</evidence>
<keyword evidence="2" id="KW-1185">Reference proteome</keyword>
<gene>
    <name evidence="1" type="ORF">DCMF_20265</name>
</gene>
<dbReference type="RefSeq" id="WP_148136109.1">
    <property type="nucleotide sequence ID" value="NZ_CP017634.1"/>
</dbReference>
<dbReference type="AlphaFoldDB" id="A0A3G1KWP7"/>
<name>A0A3G1KWP7_FORW1</name>
<proteinExistence type="predicted"/>